<dbReference type="PANTHER" id="PTHR11058">
    <property type="entry name" value="NADH-UBIQUINONE OXIDOREDUCTASE CHAIN 3"/>
    <property type="match status" value="1"/>
</dbReference>
<name>A0A343BT71_9HEMI</name>
<reference evidence="10" key="2">
    <citation type="journal article" date="2018" name="Mol. Phylogenet. Evol.">
        <title>Compositional heterogeneity in true bug mitochondrial phylogenomics.</title>
        <authorList>
            <person name="Liu Y."/>
            <person name="Song F."/>
            <person name="Jiang P."/>
            <person name="Wilson J.J."/>
            <person name="Cai W."/>
            <person name="Li H."/>
        </authorList>
    </citation>
    <scope>NUCLEOTIDE SEQUENCE</scope>
</reference>
<evidence type="ECO:0000313" key="10">
    <source>
        <dbReference type="EMBL" id="ARB50136.1"/>
    </source>
</evidence>
<evidence type="ECO:0000256" key="2">
    <source>
        <dbReference type="ARBA" id="ARBA00008472"/>
    </source>
</evidence>
<keyword evidence="9" id="KW-0830">Ubiquinone</keyword>
<evidence type="ECO:0000256" key="3">
    <source>
        <dbReference type="ARBA" id="ARBA00021007"/>
    </source>
</evidence>
<dbReference type="PANTHER" id="PTHR11058:SF9">
    <property type="entry name" value="NADH-UBIQUINONE OXIDOREDUCTASE CHAIN 3"/>
    <property type="match status" value="1"/>
</dbReference>
<dbReference type="GO" id="GO:0031966">
    <property type="term" value="C:mitochondrial membrane"/>
    <property type="evidence" value="ECO:0007669"/>
    <property type="project" value="UniProtKB-SubCell"/>
</dbReference>
<sequence>MFKMIIMIMLTSVISMLMMLLYNIINKKMNMERNKMSPFECGFDPKSSARISFSTQFFLVGILFLIFDVELIMVMPMVLTSKTSQIKLWIITSTTLIIILIIGLYYEWKNGAIEWMNPV</sequence>
<keyword evidence="6 9" id="KW-1133">Transmembrane helix</keyword>
<dbReference type="EC" id="7.1.1.2" evidence="9"/>
<evidence type="ECO:0000256" key="9">
    <source>
        <dbReference type="RuleBase" id="RU003640"/>
    </source>
</evidence>
<comment type="similarity">
    <text evidence="2 9">Belongs to the complex I subunit 3 family.</text>
</comment>
<feature type="transmembrane region" description="Helical" evidence="9">
    <location>
        <begin position="86"/>
        <end position="106"/>
    </location>
</feature>
<dbReference type="EMBL" id="KU896784">
    <property type="protein sequence ID" value="ARB50136.1"/>
    <property type="molecule type" value="Genomic_DNA"/>
</dbReference>
<comment type="catalytic activity">
    <reaction evidence="8 9">
        <text>a ubiquinone + NADH + 5 H(+)(in) = a ubiquinol + NAD(+) + 4 H(+)(out)</text>
        <dbReference type="Rhea" id="RHEA:29091"/>
        <dbReference type="Rhea" id="RHEA-COMP:9565"/>
        <dbReference type="Rhea" id="RHEA-COMP:9566"/>
        <dbReference type="ChEBI" id="CHEBI:15378"/>
        <dbReference type="ChEBI" id="CHEBI:16389"/>
        <dbReference type="ChEBI" id="CHEBI:17976"/>
        <dbReference type="ChEBI" id="CHEBI:57540"/>
        <dbReference type="ChEBI" id="CHEBI:57945"/>
        <dbReference type="EC" id="7.1.1.2"/>
    </reaction>
</comment>
<evidence type="ECO:0000256" key="5">
    <source>
        <dbReference type="ARBA" id="ARBA00022692"/>
    </source>
</evidence>
<geneLocation type="mitochondrion" evidence="10"/>
<keyword evidence="9" id="KW-1278">Translocase</keyword>
<feature type="transmembrane region" description="Helical" evidence="9">
    <location>
        <begin position="57"/>
        <end position="80"/>
    </location>
</feature>
<evidence type="ECO:0000256" key="7">
    <source>
        <dbReference type="ARBA" id="ARBA00023136"/>
    </source>
</evidence>
<accession>A0A343BT71</accession>
<dbReference type="Pfam" id="PF00507">
    <property type="entry name" value="Oxidored_q4"/>
    <property type="match status" value="1"/>
</dbReference>
<keyword evidence="9" id="KW-0520">NAD</keyword>
<dbReference type="AlphaFoldDB" id="A0A343BT71"/>
<organism evidence="10">
    <name type="scientific">Eteoneus sigillatus</name>
    <dbReference type="NCBI Taxonomy" id="1964414"/>
    <lineage>
        <taxon>Eukaryota</taxon>
        <taxon>Metazoa</taxon>
        <taxon>Ecdysozoa</taxon>
        <taxon>Arthropoda</taxon>
        <taxon>Hexapoda</taxon>
        <taxon>Insecta</taxon>
        <taxon>Pterygota</taxon>
        <taxon>Neoptera</taxon>
        <taxon>Paraneoptera</taxon>
        <taxon>Hemiptera</taxon>
        <taxon>Heteroptera</taxon>
        <taxon>Panheteroptera</taxon>
        <taxon>Cimicomorpha</taxon>
        <taxon>Tingidae</taxon>
        <taxon>Eteoneus</taxon>
    </lineage>
</organism>
<dbReference type="InterPro" id="IPR000440">
    <property type="entry name" value="NADH_UbQ/plastoQ_OxRdtase_su3"/>
</dbReference>
<gene>
    <name evidence="10" type="primary">ND3</name>
</gene>
<keyword evidence="4 9" id="KW-0813">Transport</keyword>
<comment type="function">
    <text evidence="9">Core subunit of the mitochondrial membrane respiratory chain NADH dehydrogenase (Complex I) which catalyzes electron transfer from NADH through the respiratory chain, using ubiquinone as an electron acceptor. Essential for the catalytic activity of complex I.</text>
</comment>
<comment type="subcellular location">
    <subcellularLocation>
        <location evidence="1">Membrane</location>
    </subcellularLocation>
    <subcellularLocation>
        <location evidence="9">Mitochondrion membrane</location>
        <topology evidence="9">Multi-pass membrane protein</topology>
    </subcellularLocation>
</comment>
<keyword evidence="7 9" id="KW-0472">Membrane</keyword>
<feature type="transmembrane region" description="Helical" evidence="9">
    <location>
        <begin position="6"/>
        <end position="25"/>
    </location>
</feature>
<protein>
    <recommendedName>
        <fullName evidence="3 9">NADH-ubiquinone oxidoreductase chain 3</fullName>
        <ecNumber evidence="9">7.1.1.2</ecNumber>
    </recommendedName>
</protein>
<dbReference type="Gene3D" id="1.20.58.1610">
    <property type="entry name" value="NADH:ubiquinone/plastoquinone oxidoreductase, chain 3"/>
    <property type="match status" value="1"/>
</dbReference>
<dbReference type="InterPro" id="IPR038430">
    <property type="entry name" value="NDAH_ubi_oxred_su3_sf"/>
</dbReference>
<evidence type="ECO:0000256" key="1">
    <source>
        <dbReference type="ARBA" id="ARBA00004370"/>
    </source>
</evidence>
<evidence type="ECO:0000256" key="6">
    <source>
        <dbReference type="ARBA" id="ARBA00022989"/>
    </source>
</evidence>
<dbReference type="GO" id="GO:0030964">
    <property type="term" value="C:NADH dehydrogenase complex"/>
    <property type="evidence" value="ECO:0007669"/>
    <property type="project" value="TreeGrafter"/>
</dbReference>
<proteinExistence type="inferred from homology"/>
<keyword evidence="9" id="KW-0679">Respiratory chain</keyword>
<keyword evidence="9" id="KW-0249">Electron transport</keyword>
<evidence type="ECO:0000256" key="8">
    <source>
        <dbReference type="ARBA" id="ARBA00049551"/>
    </source>
</evidence>
<dbReference type="GO" id="GO:0008137">
    <property type="term" value="F:NADH dehydrogenase (ubiquinone) activity"/>
    <property type="evidence" value="ECO:0007669"/>
    <property type="project" value="UniProtKB-UniRule"/>
</dbReference>
<evidence type="ECO:0000256" key="4">
    <source>
        <dbReference type="ARBA" id="ARBA00022448"/>
    </source>
</evidence>
<reference evidence="10" key="1">
    <citation type="submission" date="2016-03" db="EMBL/GenBank/DDBJ databases">
        <authorList>
            <person name="Sun W.-S."/>
            <person name="Lee J.-W."/>
        </authorList>
    </citation>
    <scope>NUCLEOTIDE SEQUENCE</scope>
</reference>
<keyword evidence="9 10" id="KW-0496">Mitochondrion</keyword>
<keyword evidence="5 9" id="KW-0812">Transmembrane</keyword>